<feature type="transmembrane region" description="Helical" evidence="6">
    <location>
        <begin position="730"/>
        <end position="750"/>
    </location>
</feature>
<dbReference type="AlphaFoldDB" id="A0A6N8L0U4"/>
<reference evidence="9 10" key="1">
    <citation type="submission" date="2019-12" db="EMBL/GenBank/DDBJ databases">
        <authorList>
            <person name="Dong K."/>
        </authorList>
    </citation>
    <scope>NUCLEOTIDE SEQUENCE [LARGE SCALE GENOMIC DNA]</scope>
    <source>
        <strain evidence="9 10">JCM 31225</strain>
    </source>
</reference>
<dbReference type="InterPro" id="IPR025857">
    <property type="entry name" value="MacB_PCD"/>
</dbReference>
<evidence type="ECO:0000259" key="7">
    <source>
        <dbReference type="Pfam" id="PF02687"/>
    </source>
</evidence>
<dbReference type="Pfam" id="PF02687">
    <property type="entry name" value="FtsX"/>
    <property type="match status" value="2"/>
</dbReference>
<evidence type="ECO:0000256" key="3">
    <source>
        <dbReference type="ARBA" id="ARBA00022692"/>
    </source>
</evidence>
<dbReference type="OrthoDB" id="1451596at2"/>
<evidence type="ECO:0000259" key="8">
    <source>
        <dbReference type="Pfam" id="PF12704"/>
    </source>
</evidence>
<feature type="domain" description="ABC3 transporter permease C-terminal" evidence="7">
    <location>
        <begin position="291"/>
        <end position="405"/>
    </location>
</feature>
<name>A0A6N8L0U4_9SPHI</name>
<dbReference type="RefSeq" id="WP_160370084.1">
    <property type="nucleotide sequence ID" value="NZ_WSQA01000012.1"/>
</dbReference>
<sequence>MKRINLLFRRLWNNRLFTGLNILGLAIGICASWIVFRVVFYEFSFDKGHPEAEQIYKVYNRSQHAGEFRSFDGLPVPIAKYIQENITDVAQLAPIFYQYFGEITPISKEKEATPMDGQGAIVGTLPDYFEMVPYTWLAGSPKTIFKTPFEVVLTESRLQLYFPGLSPQEAMGRTIKYGKDLYTVVGVIANLERTSSFIGKEFMPIPEKEWNNDRWNSYSSNHQLYVKLRDEKAKESFLKIANQKLFDMNGEENAQYNSSEEFQLAPLSTLHFNKNIMGTVDIRLLYGLIGIALFLVLLASINYINLATAQVPYRAKEIGIRKTLGEQNKHLTWSFFMETWVICLLALALAWPLRLLMEQFFNSYLPEDLQQFDNSFPIGLFLLGLIVFISVLSAIYPAYLINRIQVAEVLKIKGAVKMSFGSLIFRKGMIVFQFLIAQVFVIATVIMGLQLDFLLSKDPGFKKDAILTLTLPYKKSEAPDVDPFLIKNKLQAYKEIKGSALGHLPMSDIHFGNNYSTQSDTGKVEINMPLKEIDDSYVDLFGIKILAGRNIALSDTSRGILMSRLAIEKLGFKSPEQAIGGQVFNGDKNLEIVGVVEDLNNKYLRSKLEPLVLFPSIDRRDLRTLSIRLSDNPKEWQAGIAHVEKEWKALYPKATFSYEFYDEHIKHLYESDLRFSSVINLSTAITILISCLGLIGLVTLTTAQRTKEIGIRKVLGSTVSGIVGLLSKDYLKLVLLSIVLASPIAWWAVHKWLESFAFKIDVSWWMFVIPALLTLLVAFFTMSYQSVKAARSNPVDSLRDE</sequence>
<gene>
    <name evidence="9" type="ORF">GQF63_15140</name>
</gene>
<proteinExistence type="predicted"/>
<dbReference type="InterPro" id="IPR003838">
    <property type="entry name" value="ABC3_permease_C"/>
</dbReference>
<evidence type="ECO:0000313" key="10">
    <source>
        <dbReference type="Proteomes" id="UP000435036"/>
    </source>
</evidence>
<comment type="caution">
    <text evidence="9">The sequence shown here is derived from an EMBL/GenBank/DDBJ whole genome shotgun (WGS) entry which is preliminary data.</text>
</comment>
<feature type="transmembrane region" description="Helical" evidence="6">
    <location>
        <begin position="423"/>
        <end position="449"/>
    </location>
</feature>
<evidence type="ECO:0000313" key="9">
    <source>
        <dbReference type="EMBL" id="MVZ63365.1"/>
    </source>
</evidence>
<dbReference type="GO" id="GO:0005886">
    <property type="term" value="C:plasma membrane"/>
    <property type="evidence" value="ECO:0007669"/>
    <property type="project" value="UniProtKB-SubCell"/>
</dbReference>
<feature type="transmembrane region" description="Helical" evidence="6">
    <location>
        <begin position="284"/>
        <end position="306"/>
    </location>
</feature>
<feature type="transmembrane region" description="Helical" evidence="6">
    <location>
        <begin position="762"/>
        <end position="782"/>
    </location>
</feature>
<comment type="subcellular location">
    <subcellularLocation>
        <location evidence="1">Cell membrane</location>
        <topology evidence="1">Multi-pass membrane protein</topology>
    </subcellularLocation>
</comment>
<evidence type="ECO:0000256" key="6">
    <source>
        <dbReference type="SAM" id="Phobius"/>
    </source>
</evidence>
<dbReference type="EMBL" id="WSQA01000012">
    <property type="protein sequence ID" value="MVZ63365.1"/>
    <property type="molecule type" value="Genomic_DNA"/>
</dbReference>
<accession>A0A6N8L0U4</accession>
<dbReference type="InterPro" id="IPR050250">
    <property type="entry name" value="Macrolide_Exporter_MacB"/>
</dbReference>
<feature type="transmembrane region" description="Helical" evidence="6">
    <location>
        <begin position="331"/>
        <end position="356"/>
    </location>
</feature>
<keyword evidence="4 6" id="KW-1133">Transmembrane helix</keyword>
<feature type="transmembrane region" description="Helical" evidence="6">
    <location>
        <begin position="376"/>
        <end position="402"/>
    </location>
</feature>
<dbReference type="PANTHER" id="PTHR30572:SF18">
    <property type="entry name" value="ABC-TYPE MACROLIDE FAMILY EXPORT SYSTEM PERMEASE COMPONENT 2"/>
    <property type="match status" value="1"/>
</dbReference>
<keyword evidence="3 6" id="KW-0812">Transmembrane</keyword>
<dbReference type="Pfam" id="PF12704">
    <property type="entry name" value="MacB_PCD"/>
    <property type="match status" value="1"/>
</dbReference>
<protein>
    <submittedName>
        <fullName evidence="9">FtsX-like permease family protein</fullName>
    </submittedName>
</protein>
<evidence type="ECO:0000256" key="2">
    <source>
        <dbReference type="ARBA" id="ARBA00022475"/>
    </source>
</evidence>
<dbReference type="GO" id="GO:0022857">
    <property type="term" value="F:transmembrane transporter activity"/>
    <property type="evidence" value="ECO:0007669"/>
    <property type="project" value="TreeGrafter"/>
</dbReference>
<evidence type="ECO:0000256" key="4">
    <source>
        <dbReference type="ARBA" id="ARBA00022989"/>
    </source>
</evidence>
<feature type="transmembrane region" description="Helical" evidence="6">
    <location>
        <begin position="681"/>
        <end position="703"/>
    </location>
</feature>
<keyword evidence="5 6" id="KW-0472">Membrane</keyword>
<evidence type="ECO:0000256" key="1">
    <source>
        <dbReference type="ARBA" id="ARBA00004651"/>
    </source>
</evidence>
<keyword evidence="10" id="KW-1185">Reference proteome</keyword>
<feature type="transmembrane region" description="Helical" evidence="6">
    <location>
        <begin position="20"/>
        <end position="40"/>
    </location>
</feature>
<feature type="domain" description="MacB-like periplasmic core" evidence="8">
    <location>
        <begin position="18"/>
        <end position="236"/>
    </location>
</feature>
<evidence type="ECO:0000256" key="5">
    <source>
        <dbReference type="ARBA" id="ARBA00023136"/>
    </source>
</evidence>
<keyword evidence="2" id="KW-1003">Cell membrane</keyword>
<dbReference type="PANTHER" id="PTHR30572">
    <property type="entry name" value="MEMBRANE COMPONENT OF TRANSPORTER-RELATED"/>
    <property type="match status" value="1"/>
</dbReference>
<dbReference type="Proteomes" id="UP000435036">
    <property type="component" value="Unassembled WGS sequence"/>
</dbReference>
<organism evidence="9 10">
    <name type="scientific">Sphingobacterium humi</name>
    <dbReference type="NCBI Taxonomy" id="1796905"/>
    <lineage>
        <taxon>Bacteria</taxon>
        <taxon>Pseudomonadati</taxon>
        <taxon>Bacteroidota</taxon>
        <taxon>Sphingobacteriia</taxon>
        <taxon>Sphingobacteriales</taxon>
        <taxon>Sphingobacteriaceae</taxon>
        <taxon>Sphingobacterium</taxon>
    </lineage>
</organism>
<feature type="domain" description="ABC3 transporter permease C-terminal" evidence="7">
    <location>
        <begin position="683"/>
        <end position="794"/>
    </location>
</feature>